<feature type="coiled-coil region" evidence="1">
    <location>
        <begin position="36"/>
        <end position="63"/>
    </location>
</feature>
<accession>A0AAN6N940</accession>
<reference evidence="4" key="1">
    <citation type="journal article" date="2023" name="Mol. Phylogenet. Evol.">
        <title>Genome-scale phylogeny and comparative genomics of the fungal order Sordariales.</title>
        <authorList>
            <person name="Hensen N."/>
            <person name="Bonometti L."/>
            <person name="Westerberg I."/>
            <person name="Brannstrom I.O."/>
            <person name="Guillou S."/>
            <person name="Cros-Aarteil S."/>
            <person name="Calhoun S."/>
            <person name="Haridas S."/>
            <person name="Kuo A."/>
            <person name="Mondo S."/>
            <person name="Pangilinan J."/>
            <person name="Riley R."/>
            <person name="LaButti K."/>
            <person name="Andreopoulos B."/>
            <person name="Lipzen A."/>
            <person name="Chen C."/>
            <person name="Yan M."/>
            <person name="Daum C."/>
            <person name="Ng V."/>
            <person name="Clum A."/>
            <person name="Steindorff A."/>
            <person name="Ohm R.A."/>
            <person name="Martin F."/>
            <person name="Silar P."/>
            <person name="Natvig D.O."/>
            <person name="Lalanne C."/>
            <person name="Gautier V."/>
            <person name="Ament-Velasquez S.L."/>
            <person name="Kruys A."/>
            <person name="Hutchinson M.I."/>
            <person name="Powell A.J."/>
            <person name="Barry K."/>
            <person name="Miller A.N."/>
            <person name="Grigoriev I.V."/>
            <person name="Debuchy R."/>
            <person name="Gladieux P."/>
            <person name="Hiltunen Thoren M."/>
            <person name="Johannesson H."/>
        </authorList>
    </citation>
    <scope>NUCLEOTIDE SEQUENCE [LARGE SCALE GENOMIC DNA]</scope>
    <source>
        <strain evidence="4">CBS 340.73</strain>
    </source>
</reference>
<dbReference type="EMBL" id="MU853810">
    <property type="protein sequence ID" value="KAK3939537.1"/>
    <property type="molecule type" value="Genomic_DNA"/>
</dbReference>
<dbReference type="Proteomes" id="UP001303473">
    <property type="component" value="Unassembled WGS sequence"/>
</dbReference>
<gene>
    <name evidence="3" type="ORF">QBC46DRAFT_263127</name>
</gene>
<feature type="region of interest" description="Disordered" evidence="2">
    <location>
        <begin position="96"/>
        <end position="147"/>
    </location>
</feature>
<organism evidence="3 4">
    <name type="scientific">Diplogelasinospora grovesii</name>
    <dbReference type="NCBI Taxonomy" id="303347"/>
    <lineage>
        <taxon>Eukaryota</taxon>
        <taxon>Fungi</taxon>
        <taxon>Dikarya</taxon>
        <taxon>Ascomycota</taxon>
        <taxon>Pezizomycotina</taxon>
        <taxon>Sordariomycetes</taxon>
        <taxon>Sordariomycetidae</taxon>
        <taxon>Sordariales</taxon>
        <taxon>Diplogelasinosporaceae</taxon>
        <taxon>Diplogelasinospora</taxon>
    </lineage>
</organism>
<dbReference type="AlphaFoldDB" id="A0AAN6N940"/>
<protein>
    <submittedName>
        <fullName evidence="3">Uncharacterized protein</fullName>
    </submittedName>
</protein>
<evidence type="ECO:0000256" key="1">
    <source>
        <dbReference type="SAM" id="Coils"/>
    </source>
</evidence>
<evidence type="ECO:0000313" key="3">
    <source>
        <dbReference type="EMBL" id="KAK3939537.1"/>
    </source>
</evidence>
<sequence>MESSQSPPGDYAIPVCVLLTSLQEYGAYVTQWQTHAEAQRQQAHTQQSRADELQRELEELKVAWDSLIGVVNTQRQLILSQENDIARLAVVEHQASYSGYEPSPNPDTPSRALKFESVESDPRPVDTPNASRNNKRLDEVDIGTTRT</sequence>
<name>A0AAN6N940_9PEZI</name>
<evidence type="ECO:0000313" key="4">
    <source>
        <dbReference type="Proteomes" id="UP001303473"/>
    </source>
</evidence>
<proteinExistence type="predicted"/>
<keyword evidence="1" id="KW-0175">Coiled coil</keyword>
<keyword evidence="4" id="KW-1185">Reference proteome</keyword>
<comment type="caution">
    <text evidence="3">The sequence shown here is derived from an EMBL/GenBank/DDBJ whole genome shotgun (WGS) entry which is preliminary data.</text>
</comment>
<evidence type="ECO:0000256" key="2">
    <source>
        <dbReference type="SAM" id="MobiDB-lite"/>
    </source>
</evidence>
<feature type="compositionally biased region" description="Basic and acidic residues" evidence="2">
    <location>
        <begin position="113"/>
        <end position="124"/>
    </location>
</feature>